<gene>
    <name evidence="1" type="ORF">IAC52_04010</name>
</gene>
<dbReference type="Proteomes" id="UP000824070">
    <property type="component" value="Unassembled WGS sequence"/>
</dbReference>
<reference evidence="1" key="2">
    <citation type="journal article" date="2021" name="PeerJ">
        <title>Extensive microbial diversity within the chicken gut microbiome revealed by metagenomics and culture.</title>
        <authorList>
            <person name="Gilroy R."/>
            <person name="Ravi A."/>
            <person name="Getino M."/>
            <person name="Pursley I."/>
            <person name="Horton D.L."/>
            <person name="Alikhan N.F."/>
            <person name="Baker D."/>
            <person name="Gharbi K."/>
            <person name="Hall N."/>
            <person name="Watson M."/>
            <person name="Adriaenssens E.M."/>
            <person name="Foster-Nyarko E."/>
            <person name="Jarju S."/>
            <person name="Secka A."/>
            <person name="Antonio M."/>
            <person name="Oren A."/>
            <person name="Chaudhuri R.R."/>
            <person name="La Ragione R."/>
            <person name="Hildebrand F."/>
            <person name="Pallen M.J."/>
        </authorList>
    </citation>
    <scope>NUCLEOTIDE SEQUENCE</scope>
    <source>
        <strain evidence="1">ChiGjej1B1-22543</strain>
    </source>
</reference>
<evidence type="ECO:0000313" key="2">
    <source>
        <dbReference type="Proteomes" id="UP000824070"/>
    </source>
</evidence>
<protein>
    <submittedName>
        <fullName evidence="1">Uncharacterized protein</fullName>
    </submittedName>
</protein>
<dbReference type="AlphaFoldDB" id="A0A9D1S3U2"/>
<dbReference type="EMBL" id="DVMV01000029">
    <property type="protein sequence ID" value="HIU45443.1"/>
    <property type="molecule type" value="Genomic_DNA"/>
</dbReference>
<evidence type="ECO:0000313" key="1">
    <source>
        <dbReference type="EMBL" id="HIU45443.1"/>
    </source>
</evidence>
<name>A0A9D1S3U2_9FIRM</name>
<organism evidence="1 2">
    <name type="scientific">Candidatus Alloenteromonas pullicola</name>
    <dbReference type="NCBI Taxonomy" id="2840784"/>
    <lineage>
        <taxon>Bacteria</taxon>
        <taxon>Bacillati</taxon>
        <taxon>Bacillota</taxon>
        <taxon>Bacillota incertae sedis</taxon>
        <taxon>Candidatus Alloenteromonas</taxon>
    </lineage>
</organism>
<reference evidence="1" key="1">
    <citation type="submission" date="2020-10" db="EMBL/GenBank/DDBJ databases">
        <authorList>
            <person name="Gilroy R."/>
        </authorList>
    </citation>
    <scope>NUCLEOTIDE SEQUENCE</scope>
    <source>
        <strain evidence="1">ChiGjej1B1-22543</strain>
    </source>
</reference>
<sequence>MSKEYTAKLEELAAEGAIFDDEYDSESGQPYEQPHFVELMVSPLEINRVF</sequence>
<accession>A0A9D1S3U2</accession>
<comment type="caution">
    <text evidence="1">The sequence shown here is derived from an EMBL/GenBank/DDBJ whole genome shotgun (WGS) entry which is preliminary data.</text>
</comment>
<proteinExistence type="predicted"/>